<evidence type="ECO:0000256" key="3">
    <source>
        <dbReference type="SAM" id="SignalP"/>
    </source>
</evidence>
<gene>
    <name evidence="4" type="ORF">GCM10011617_10170</name>
</gene>
<name>A0A918VDA2_9SPHN</name>
<accession>A0A918VDA2</accession>
<feature type="signal peptide" evidence="3">
    <location>
        <begin position="1"/>
        <end position="22"/>
    </location>
</feature>
<feature type="chain" id="PRO_5037892831" evidence="3">
    <location>
        <begin position="23"/>
        <end position="194"/>
    </location>
</feature>
<keyword evidence="2" id="KW-0472">Membrane</keyword>
<protein>
    <submittedName>
        <fullName evidence="4">Uncharacterized protein</fullName>
    </submittedName>
</protein>
<keyword evidence="3" id="KW-0732">Signal</keyword>
<dbReference type="RefSeq" id="WP_189539343.1">
    <property type="nucleotide sequence ID" value="NZ_BMZD01000002.1"/>
</dbReference>
<keyword evidence="5" id="KW-1185">Reference proteome</keyword>
<evidence type="ECO:0000313" key="5">
    <source>
        <dbReference type="Proteomes" id="UP000634139"/>
    </source>
</evidence>
<reference evidence="4" key="2">
    <citation type="submission" date="2020-09" db="EMBL/GenBank/DDBJ databases">
        <authorList>
            <person name="Sun Q."/>
            <person name="Kim S."/>
        </authorList>
    </citation>
    <scope>NUCLEOTIDE SEQUENCE</scope>
    <source>
        <strain evidence="4">KCTC 32422</strain>
    </source>
</reference>
<sequence length="194" mass="21073">MSRKTVTGLAASLALVASAAGAQGSAPKVDPMTVVPDPATVPMPKLDFVSNPLIEADFDKYYFFNRANTTFEEALADLRDCDGFARGLSSGYKYQEAPYPYTYTAAGAAGGVIANVMIAAIFGSAEKRRLRRVNMRRCMGYRGYARFGLEKDLWQEFNFEEGFSAEGEDKRQAMLAQQAKVASGPRPAGKELGL</sequence>
<reference evidence="4" key="1">
    <citation type="journal article" date="2014" name="Int. J. Syst. Evol. Microbiol.">
        <title>Complete genome sequence of Corynebacterium casei LMG S-19264T (=DSM 44701T), isolated from a smear-ripened cheese.</title>
        <authorList>
            <consortium name="US DOE Joint Genome Institute (JGI-PGF)"/>
            <person name="Walter F."/>
            <person name="Albersmeier A."/>
            <person name="Kalinowski J."/>
            <person name="Ruckert C."/>
        </authorList>
    </citation>
    <scope>NUCLEOTIDE SEQUENCE</scope>
    <source>
        <strain evidence="4">KCTC 32422</strain>
    </source>
</reference>
<evidence type="ECO:0000256" key="1">
    <source>
        <dbReference type="SAM" id="MobiDB-lite"/>
    </source>
</evidence>
<comment type="caution">
    <text evidence="4">The sequence shown here is derived from an EMBL/GenBank/DDBJ whole genome shotgun (WGS) entry which is preliminary data.</text>
</comment>
<feature type="region of interest" description="Disordered" evidence="1">
    <location>
        <begin position="174"/>
        <end position="194"/>
    </location>
</feature>
<evidence type="ECO:0000313" key="4">
    <source>
        <dbReference type="EMBL" id="GGZ92578.1"/>
    </source>
</evidence>
<dbReference type="AlphaFoldDB" id="A0A918VDA2"/>
<keyword evidence="2" id="KW-1133">Transmembrane helix</keyword>
<feature type="transmembrane region" description="Helical" evidence="2">
    <location>
        <begin position="101"/>
        <end position="122"/>
    </location>
</feature>
<keyword evidence="2" id="KW-0812">Transmembrane</keyword>
<proteinExistence type="predicted"/>
<organism evidence="4 5">
    <name type="scientific">Novosphingobium arvoryzae</name>
    <dbReference type="NCBI Taxonomy" id="1256514"/>
    <lineage>
        <taxon>Bacteria</taxon>
        <taxon>Pseudomonadati</taxon>
        <taxon>Pseudomonadota</taxon>
        <taxon>Alphaproteobacteria</taxon>
        <taxon>Sphingomonadales</taxon>
        <taxon>Sphingomonadaceae</taxon>
        <taxon>Novosphingobium</taxon>
    </lineage>
</organism>
<dbReference type="Proteomes" id="UP000634139">
    <property type="component" value="Unassembled WGS sequence"/>
</dbReference>
<dbReference type="EMBL" id="BMZD01000002">
    <property type="protein sequence ID" value="GGZ92578.1"/>
    <property type="molecule type" value="Genomic_DNA"/>
</dbReference>
<evidence type="ECO:0000256" key="2">
    <source>
        <dbReference type="SAM" id="Phobius"/>
    </source>
</evidence>